<accession>A0A0D7AVR0</accession>
<evidence type="ECO:0000256" key="1">
    <source>
        <dbReference type="SAM" id="MobiDB-lite"/>
    </source>
</evidence>
<reference evidence="2 3" key="1">
    <citation type="journal article" date="2015" name="Fungal Genet. Biol.">
        <title>Evolution of novel wood decay mechanisms in Agaricales revealed by the genome sequences of Fistulina hepatica and Cylindrobasidium torrendii.</title>
        <authorList>
            <person name="Floudas D."/>
            <person name="Held B.W."/>
            <person name="Riley R."/>
            <person name="Nagy L.G."/>
            <person name="Koehler G."/>
            <person name="Ransdell A.S."/>
            <person name="Younus H."/>
            <person name="Chow J."/>
            <person name="Chiniquy J."/>
            <person name="Lipzen A."/>
            <person name="Tritt A."/>
            <person name="Sun H."/>
            <person name="Haridas S."/>
            <person name="LaButti K."/>
            <person name="Ohm R.A."/>
            <person name="Kues U."/>
            <person name="Blanchette R.A."/>
            <person name="Grigoriev I.V."/>
            <person name="Minto R.E."/>
            <person name="Hibbett D.S."/>
        </authorList>
    </citation>
    <scope>NUCLEOTIDE SEQUENCE [LARGE SCALE GENOMIC DNA]</scope>
    <source>
        <strain evidence="2 3">FP15055 ss-10</strain>
    </source>
</reference>
<protein>
    <submittedName>
        <fullName evidence="2">Uncharacterized protein</fullName>
    </submittedName>
</protein>
<dbReference type="EMBL" id="KN880847">
    <property type="protein sequence ID" value="KIY61939.1"/>
    <property type="molecule type" value="Genomic_DNA"/>
</dbReference>
<sequence length="167" mass="18809">MAFIETINEYVTGQSFAESTEKDEHDDERMDNPEPTFHNDAEKNEPRGAMNQDELYVFAPALIRGVATPPAFLDIINGLSAGTFWLMTLGSGRFKDNMATYNNSWIDNGSSSPRWHIRYCCYSNIRKKATSGDGEFIETMWRSVPQLAIASKVPGEDLEYGKIKAKL</sequence>
<evidence type="ECO:0000313" key="2">
    <source>
        <dbReference type="EMBL" id="KIY61939.1"/>
    </source>
</evidence>
<name>A0A0D7AVR0_9AGAR</name>
<gene>
    <name evidence="2" type="ORF">CYLTODRAFT_199515</name>
</gene>
<organism evidence="2 3">
    <name type="scientific">Cylindrobasidium torrendii FP15055 ss-10</name>
    <dbReference type="NCBI Taxonomy" id="1314674"/>
    <lineage>
        <taxon>Eukaryota</taxon>
        <taxon>Fungi</taxon>
        <taxon>Dikarya</taxon>
        <taxon>Basidiomycota</taxon>
        <taxon>Agaricomycotina</taxon>
        <taxon>Agaricomycetes</taxon>
        <taxon>Agaricomycetidae</taxon>
        <taxon>Agaricales</taxon>
        <taxon>Marasmiineae</taxon>
        <taxon>Physalacriaceae</taxon>
        <taxon>Cylindrobasidium</taxon>
    </lineage>
</organism>
<proteinExistence type="predicted"/>
<feature type="region of interest" description="Disordered" evidence="1">
    <location>
        <begin position="14"/>
        <end position="46"/>
    </location>
</feature>
<feature type="compositionally biased region" description="Basic and acidic residues" evidence="1">
    <location>
        <begin position="19"/>
        <end position="46"/>
    </location>
</feature>
<keyword evidence="3" id="KW-1185">Reference proteome</keyword>
<dbReference type="Proteomes" id="UP000054007">
    <property type="component" value="Unassembled WGS sequence"/>
</dbReference>
<dbReference type="AlphaFoldDB" id="A0A0D7AVR0"/>
<evidence type="ECO:0000313" key="3">
    <source>
        <dbReference type="Proteomes" id="UP000054007"/>
    </source>
</evidence>